<accession>X1HRN1</accession>
<evidence type="ECO:0008006" key="3">
    <source>
        <dbReference type="Google" id="ProtNLM"/>
    </source>
</evidence>
<sequence length="173" mass="20509">MKKMKKWYNKKLFIIFSVIGLAVIIVLSQIRIIIFEVRTFPEREIIIKEGVVPGEKIITSYRHSIAKTTVWEIYEVTNDMQLVQRETDFYDCVAGMPYVSFGDEQFVQEDGKFKIKNMNRIINLPLYYNVGAIRENYLYIKDKKINLSSLTGDQLVTIELKRCNLWEKYLYGW</sequence>
<organism evidence="2">
    <name type="scientific">marine sediment metagenome</name>
    <dbReference type="NCBI Taxonomy" id="412755"/>
    <lineage>
        <taxon>unclassified sequences</taxon>
        <taxon>metagenomes</taxon>
        <taxon>ecological metagenomes</taxon>
    </lineage>
</organism>
<comment type="caution">
    <text evidence="2">The sequence shown here is derived from an EMBL/GenBank/DDBJ whole genome shotgun (WGS) entry which is preliminary data.</text>
</comment>
<evidence type="ECO:0000313" key="2">
    <source>
        <dbReference type="EMBL" id="GAH72127.1"/>
    </source>
</evidence>
<keyword evidence="1" id="KW-0812">Transmembrane</keyword>
<keyword evidence="1" id="KW-0472">Membrane</keyword>
<dbReference type="InterPro" id="IPR015001">
    <property type="entry name" value="DUF1850"/>
</dbReference>
<dbReference type="Pfam" id="PF08905">
    <property type="entry name" value="DUF1850"/>
    <property type="match status" value="1"/>
</dbReference>
<name>X1HRN1_9ZZZZ</name>
<evidence type="ECO:0000256" key="1">
    <source>
        <dbReference type="SAM" id="Phobius"/>
    </source>
</evidence>
<reference evidence="2" key="1">
    <citation type="journal article" date="2014" name="Front. Microbiol.">
        <title>High frequency of phylogenetically diverse reductive dehalogenase-homologous genes in deep subseafloor sedimentary metagenomes.</title>
        <authorList>
            <person name="Kawai M."/>
            <person name="Futagami T."/>
            <person name="Toyoda A."/>
            <person name="Takaki Y."/>
            <person name="Nishi S."/>
            <person name="Hori S."/>
            <person name="Arai W."/>
            <person name="Tsubouchi T."/>
            <person name="Morono Y."/>
            <person name="Uchiyama I."/>
            <person name="Ito T."/>
            <person name="Fujiyama A."/>
            <person name="Inagaki F."/>
            <person name="Takami H."/>
        </authorList>
    </citation>
    <scope>NUCLEOTIDE SEQUENCE</scope>
    <source>
        <strain evidence="2">Expedition CK06-06</strain>
    </source>
</reference>
<gene>
    <name evidence="2" type="ORF">S03H2_51289</name>
</gene>
<dbReference type="EMBL" id="BARU01032530">
    <property type="protein sequence ID" value="GAH72127.1"/>
    <property type="molecule type" value="Genomic_DNA"/>
</dbReference>
<feature type="transmembrane region" description="Helical" evidence="1">
    <location>
        <begin position="12"/>
        <end position="34"/>
    </location>
</feature>
<dbReference type="AlphaFoldDB" id="X1HRN1"/>
<protein>
    <recommendedName>
        <fullName evidence="3">DUF1850 domain-containing protein</fullName>
    </recommendedName>
</protein>
<keyword evidence="1" id="KW-1133">Transmembrane helix</keyword>
<proteinExistence type="predicted"/>